<keyword evidence="3" id="KW-0747">Spliceosome</keyword>
<gene>
    <name evidence="9" type="ORF">CONCODRAFT_68350</name>
</gene>
<feature type="compositionally biased region" description="Basic and acidic residues" evidence="7">
    <location>
        <begin position="430"/>
        <end position="446"/>
    </location>
</feature>
<dbReference type="OMA" id="VKYQEQQ"/>
<feature type="compositionally biased region" description="Polar residues" evidence="7">
    <location>
        <begin position="1"/>
        <end position="14"/>
    </location>
</feature>
<dbReference type="Proteomes" id="UP000070444">
    <property type="component" value="Unassembled WGS sequence"/>
</dbReference>
<dbReference type="Pfam" id="PF01805">
    <property type="entry name" value="Surp"/>
    <property type="match status" value="2"/>
</dbReference>
<accession>A0A137PEC1</accession>
<name>A0A137PEC1_CONC2</name>
<dbReference type="Gene3D" id="1.10.10.790">
    <property type="entry name" value="Surp module"/>
    <property type="match status" value="2"/>
</dbReference>
<feature type="domain" description="SURP motif" evidence="8">
    <location>
        <begin position="133"/>
        <end position="175"/>
    </location>
</feature>
<keyword evidence="5" id="KW-0508">mRNA splicing</keyword>
<feature type="region of interest" description="Disordered" evidence="7">
    <location>
        <begin position="430"/>
        <end position="466"/>
    </location>
</feature>
<dbReference type="Pfam" id="PF12230">
    <property type="entry name" value="PRP21_like_P"/>
    <property type="match status" value="1"/>
</dbReference>
<dbReference type="STRING" id="796925.A0A137PEC1"/>
<keyword evidence="4" id="KW-0677">Repeat</keyword>
<dbReference type="GO" id="GO:0071004">
    <property type="term" value="C:U2-type prespliceosome"/>
    <property type="evidence" value="ECO:0007669"/>
    <property type="project" value="TreeGrafter"/>
</dbReference>
<dbReference type="InterPro" id="IPR035967">
    <property type="entry name" value="SWAP/Surp_sf"/>
</dbReference>
<evidence type="ECO:0000256" key="4">
    <source>
        <dbReference type="ARBA" id="ARBA00022737"/>
    </source>
</evidence>
<dbReference type="FunFam" id="1.10.10.790:FF:000002">
    <property type="entry name" value="Splicing factor 3A subunit 1"/>
    <property type="match status" value="1"/>
</dbReference>
<dbReference type="InterPro" id="IPR045146">
    <property type="entry name" value="SF3A1"/>
</dbReference>
<dbReference type="PANTHER" id="PTHR15316">
    <property type="entry name" value="SPLICEOSOME ASSOCIATED PROTEIN 114/SWAP SPLICING FACTOR-RELATED"/>
    <property type="match status" value="1"/>
</dbReference>
<comment type="subcellular location">
    <subcellularLocation>
        <location evidence="1">Nucleus</location>
    </subcellularLocation>
</comment>
<sequence>MTSAETLSPANSTPKNEELSGIIYPPPDIRKIIDTTSSHVAKGGIQLEHMLKENNKAHSKLSFLYSTDPYHTYYQHMVSKFRSGEATLEKQEVSTPETKYVPEPVKEKLPPKRPPPFEFMCDLPAISAQDLDILKLTAQFVARNGRPFLHTISAKEQRNFQFDFLKPTHSLFNYFMKLVEQYSNVIKPPTQLLERLKINSDEPFKVLDRVNERVEFTLYEDEVRKKQAEKEEKDRALYASIDWHDFVVVQTLEFNDEDKNVEFPMPTTLKELESMTLAQKKSSIINELVAKDEDQVVDMEVDMEDEYDQPPQLPRDDQVKVPDYSGPVKIKRDYVPKVKQGTKVQETTHLCPYCNLPFPDSEIEEHIKIELLDPKHKIQREISESRNRQTNLVNSSETWTKNLGRIAERRPDIFDTPEEIARNRLRDDEDRRRRLEKERPSWDGHSQKLPTGANPNVKYGGSGHTVDDQIDAIHRKTGLTAPEANSGPHYIPPHGMPPAGYHMQHQGYPHPPPPPPHYMPPPHAGYGHPPPPPPPHQQHPPYPPHLQQPPAPPEQDPNQKKQRQS</sequence>
<dbReference type="PROSITE" id="PS50128">
    <property type="entry name" value="SURP"/>
    <property type="match status" value="2"/>
</dbReference>
<proteinExistence type="predicted"/>
<dbReference type="InterPro" id="IPR000061">
    <property type="entry name" value="Surp"/>
</dbReference>
<feature type="compositionally biased region" description="Pro residues" evidence="7">
    <location>
        <begin position="509"/>
        <end position="555"/>
    </location>
</feature>
<reference evidence="9 10" key="1">
    <citation type="journal article" date="2015" name="Genome Biol. Evol.">
        <title>Phylogenomic analyses indicate that early fungi evolved digesting cell walls of algal ancestors of land plants.</title>
        <authorList>
            <person name="Chang Y."/>
            <person name="Wang S."/>
            <person name="Sekimoto S."/>
            <person name="Aerts A.L."/>
            <person name="Choi C."/>
            <person name="Clum A."/>
            <person name="LaButti K.M."/>
            <person name="Lindquist E.A."/>
            <person name="Yee Ngan C."/>
            <person name="Ohm R.A."/>
            <person name="Salamov A.A."/>
            <person name="Grigoriev I.V."/>
            <person name="Spatafora J.W."/>
            <person name="Berbee M.L."/>
        </authorList>
    </citation>
    <scope>NUCLEOTIDE SEQUENCE [LARGE SCALE GENOMIC DNA]</scope>
    <source>
        <strain evidence="9 10">NRRL 28638</strain>
    </source>
</reference>
<protein>
    <recommendedName>
        <fullName evidence="8">SURP motif domain-containing protein</fullName>
    </recommendedName>
</protein>
<dbReference type="FunFam" id="1.10.10.790:FF:000001">
    <property type="entry name" value="Splicing factor 3a, subunit 1"/>
    <property type="match status" value="1"/>
</dbReference>
<dbReference type="GO" id="GO:0045292">
    <property type="term" value="P:mRNA cis splicing, via spliceosome"/>
    <property type="evidence" value="ECO:0007669"/>
    <property type="project" value="InterPro"/>
</dbReference>
<keyword evidence="6" id="KW-0539">Nucleus</keyword>
<dbReference type="SMART" id="SM00648">
    <property type="entry name" value="SWAP"/>
    <property type="match status" value="2"/>
</dbReference>
<evidence type="ECO:0000256" key="6">
    <source>
        <dbReference type="ARBA" id="ARBA00023242"/>
    </source>
</evidence>
<evidence type="ECO:0000256" key="7">
    <source>
        <dbReference type="SAM" id="MobiDB-lite"/>
    </source>
</evidence>
<evidence type="ECO:0000256" key="3">
    <source>
        <dbReference type="ARBA" id="ARBA00022728"/>
    </source>
</evidence>
<feature type="region of interest" description="Disordered" evidence="7">
    <location>
        <begin position="479"/>
        <end position="565"/>
    </location>
</feature>
<dbReference type="AlphaFoldDB" id="A0A137PEC1"/>
<feature type="region of interest" description="Disordered" evidence="7">
    <location>
        <begin position="1"/>
        <end position="23"/>
    </location>
</feature>
<keyword evidence="2" id="KW-0507">mRNA processing</keyword>
<evidence type="ECO:0000256" key="1">
    <source>
        <dbReference type="ARBA" id="ARBA00004123"/>
    </source>
</evidence>
<evidence type="ECO:0000256" key="2">
    <source>
        <dbReference type="ARBA" id="ARBA00022664"/>
    </source>
</evidence>
<dbReference type="GO" id="GO:0071013">
    <property type="term" value="C:catalytic step 2 spliceosome"/>
    <property type="evidence" value="ECO:0007669"/>
    <property type="project" value="TreeGrafter"/>
</dbReference>
<dbReference type="SUPFAM" id="SSF109905">
    <property type="entry name" value="Surp module (SWAP domain)"/>
    <property type="match status" value="2"/>
</dbReference>
<evidence type="ECO:0000313" key="9">
    <source>
        <dbReference type="EMBL" id="KXN73337.1"/>
    </source>
</evidence>
<evidence type="ECO:0000259" key="8">
    <source>
        <dbReference type="PROSITE" id="PS50128"/>
    </source>
</evidence>
<dbReference type="PANTHER" id="PTHR15316:SF1">
    <property type="entry name" value="SPLICING FACTOR 3A SUBUNIT 1"/>
    <property type="match status" value="1"/>
</dbReference>
<organism evidence="9 10">
    <name type="scientific">Conidiobolus coronatus (strain ATCC 28846 / CBS 209.66 / NRRL 28638)</name>
    <name type="common">Delacroixia coronata</name>
    <dbReference type="NCBI Taxonomy" id="796925"/>
    <lineage>
        <taxon>Eukaryota</taxon>
        <taxon>Fungi</taxon>
        <taxon>Fungi incertae sedis</taxon>
        <taxon>Zoopagomycota</taxon>
        <taxon>Entomophthoromycotina</taxon>
        <taxon>Entomophthoromycetes</taxon>
        <taxon>Entomophthorales</taxon>
        <taxon>Ancylistaceae</taxon>
        <taxon>Conidiobolus</taxon>
    </lineage>
</organism>
<dbReference type="EMBL" id="KQ964438">
    <property type="protein sequence ID" value="KXN73337.1"/>
    <property type="molecule type" value="Genomic_DNA"/>
</dbReference>
<dbReference type="OrthoDB" id="447637at2759"/>
<keyword evidence="10" id="KW-1185">Reference proteome</keyword>
<evidence type="ECO:0000256" key="5">
    <source>
        <dbReference type="ARBA" id="ARBA00023187"/>
    </source>
</evidence>
<dbReference type="GO" id="GO:0003723">
    <property type="term" value="F:RNA binding"/>
    <property type="evidence" value="ECO:0007669"/>
    <property type="project" value="InterPro"/>
</dbReference>
<dbReference type="GO" id="GO:0005686">
    <property type="term" value="C:U2 snRNP"/>
    <property type="evidence" value="ECO:0007669"/>
    <property type="project" value="TreeGrafter"/>
</dbReference>
<feature type="domain" description="SURP motif" evidence="8">
    <location>
        <begin position="32"/>
        <end position="74"/>
    </location>
</feature>
<dbReference type="GO" id="GO:0000381">
    <property type="term" value="P:regulation of alternative mRNA splicing, via spliceosome"/>
    <property type="evidence" value="ECO:0007669"/>
    <property type="project" value="TreeGrafter"/>
</dbReference>
<evidence type="ECO:0000313" key="10">
    <source>
        <dbReference type="Proteomes" id="UP000070444"/>
    </source>
</evidence>
<dbReference type="InterPro" id="IPR022030">
    <property type="entry name" value="SF3A1_dom"/>
</dbReference>